<dbReference type="Proteomes" id="UP000632195">
    <property type="component" value="Unassembled WGS sequence"/>
</dbReference>
<dbReference type="AlphaFoldDB" id="A0AA37BSF2"/>
<evidence type="ECO:0000259" key="2">
    <source>
        <dbReference type="PROSITE" id="PS50846"/>
    </source>
</evidence>
<reference evidence="3" key="1">
    <citation type="journal article" date="2014" name="Int. J. Syst. Evol. Microbiol.">
        <title>Complete genome sequence of Corynebacterium casei LMG S-19264T (=DSM 44701T), isolated from a smear-ripened cheese.</title>
        <authorList>
            <consortium name="US DOE Joint Genome Institute (JGI-PGF)"/>
            <person name="Walter F."/>
            <person name="Albersmeier A."/>
            <person name="Kalinowski J."/>
            <person name="Ruckert C."/>
        </authorList>
    </citation>
    <scope>NUCLEOTIDE SEQUENCE</scope>
    <source>
        <strain evidence="3">JCM 13583</strain>
    </source>
</reference>
<reference evidence="3" key="2">
    <citation type="submission" date="2022-09" db="EMBL/GenBank/DDBJ databases">
        <authorList>
            <person name="Sun Q."/>
            <person name="Ohkuma M."/>
        </authorList>
    </citation>
    <scope>NUCLEOTIDE SEQUENCE</scope>
    <source>
        <strain evidence="3">JCM 13583</strain>
    </source>
</reference>
<dbReference type="EMBL" id="BMNY01000003">
    <property type="protein sequence ID" value="GGM78345.1"/>
    <property type="molecule type" value="Genomic_DNA"/>
</dbReference>
<evidence type="ECO:0000256" key="1">
    <source>
        <dbReference type="ARBA" id="ARBA00022723"/>
    </source>
</evidence>
<name>A0AA37BSF2_9ARCH</name>
<dbReference type="SUPFAM" id="SSF55008">
    <property type="entry name" value="HMA, heavy metal-associated domain"/>
    <property type="match status" value="1"/>
</dbReference>
<accession>A0AA37BSF2</accession>
<keyword evidence="4" id="KW-1185">Reference proteome</keyword>
<dbReference type="InterPro" id="IPR036163">
    <property type="entry name" value="HMA_dom_sf"/>
</dbReference>
<protein>
    <recommendedName>
        <fullName evidence="2">HMA domain-containing protein</fullName>
    </recommendedName>
</protein>
<dbReference type="InterPro" id="IPR006121">
    <property type="entry name" value="HMA_dom"/>
</dbReference>
<evidence type="ECO:0000313" key="4">
    <source>
        <dbReference type="Proteomes" id="UP000632195"/>
    </source>
</evidence>
<dbReference type="GO" id="GO:0046872">
    <property type="term" value="F:metal ion binding"/>
    <property type="evidence" value="ECO:0007669"/>
    <property type="project" value="UniProtKB-KW"/>
</dbReference>
<organism evidence="3 4">
    <name type="scientific">Thermogymnomonas acidicola</name>
    <dbReference type="NCBI Taxonomy" id="399579"/>
    <lineage>
        <taxon>Archaea</taxon>
        <taxon>Methanobacteriati</taxon>
        <taxon>Thermoplasmatota</taxon>
        <taxon>Thermoplasmata</taxon>
        <taxon>Thermoplasmatales</taxon>
        <taxon>Thermogymnomonas</taxon>
    </lineage>
</organism>
<sequence length="77" mass="9049">MEPRRVEIRIFGMTCDECVLTVRKGIEEVPGVVRADVLLKDGKAQVYIDPDMVRPEEILRARVFRQPYRYRAIVTER</sequence>
<dbReference type="PROSITE" id="PS50846">
    <property type="entry name" value="HMA_2"/>
    <property type="match status" value="1"/>
</dbReference>
<keyword evidence="1" id="KW-0479">Metal-binding</keyword>
<dbReference type="RefSeq" id="WP_075057611.1">
    <property type="nucleotide sequence ID" value="NZ_BMNY01000003.1"/>
</dbReference>
<dbReference type="Pfam" id="PF00403">
    <property type="entry name" value="HMA"/>
    <property type="match status" value="1"/>
</dbReference>
<proteinExistence type="predicted"/>
<dbReference type="Gene3D" id="3.30.70.100">
    <property type="match status" value="1"/>
</dbReference>
<dbReference type="CDD" id="cd00371">
    <property type="entry name" value="HMA"/>
    <property type="match status" value="1"/>
</dbReference>
<gene>
    <name evidence="3" type="ORF">GCM10007108_15640</name>
</gene>
<feature type="domain" description="HMA" evidence="2">
    <location>
        <begin position="4"/>
        <end position="71"/>
    </location>
</feature>
<comment type="caution">
    <text evidence="3">The sequence shown here is derived from an EMBL/GenBank/DDBJ whole genome shotgun (WGS) entry which is preliminary data.</text>
</comment>
<dbReference type="FunFam" id="3.30.70.100:FF:000001">
    <property type="entry name" value="ATPase copper transporting beta"/>
    <property type="match status" value="1"/>
</dbReference>
<evidence type="ECO:0000313" key="3">
    <source>
        <dbReference type="EMBL" id="GGM78345.1"/>
    </source>
</evidence>